<dbReference type="InterPro" id="IPR040315">
    <property type="entry name" value="WDR46/Utp7"/>
</dbReference>
<evidence type="ECO:0000256" key="2">
    <source>
        <dbReference type="ARBA" id="ARBA00022552"/>
    </source>
</evidence>
<dbReference type="InterPro" id="IPR001680">
    <property type="entry name" value="WD40_rpt"/>
</dbReference>
<keyword evidence="5" id="KW-0539">Nucleus</keyword>
<dbReference type="PANTHER" id="PTHR14085:SF3">
    <property type="entry name" value="WD REPEAT-CONTAINING PROTEIN 46"/>
    <property type="match status" value="1"/>
</dbReference>
<evidence type="ECO:0000256" key="7">
    <source>
        <dbReference type="SAM" id="Coils"/>
    </source>
</evidence>
<feature type="compositionally biased region" description="Basic residues" evidence="8">
    <location>
        <begin position="16"/>
        <end position="26"/>
    </location>
</feature>
<feature type="domain" description="BING4 C-terminal" evidence="9">
    <location>
        <begin position="439"/>
        <end position="517"/>
    </location>
</feature>
<comment type="subcellular location">
    <subcellularLocation>
        <location evidence="1">Nucleus</location>
        <location evidence="1">Nucleolus</location>
    </subcellularLocation>
</comment>
<proteinExistence type="predicted"/>
<feature type="compositionally biased region" description="Basic and acidic residues" evidence="8">
    <location>
        <begin position="1"/>
        <end position="11"/>
    </location>
</feature>
<dbReference type="GO" id="GO:0030686">
    <property type="term" value="C:90S preribosome"/>
    <property type="evidence" value="ECO:0007669"/>
    <property type="project" value="TreeGrafter"/>
</dbReference>
<dbReference type="PROSITE" id="PS00678">
    <property type="entry name" value="WD_REPEATS_1"/>
    <property type="match status" value="1"/>
</dbReference>
<dbReference type="GO" id="GO:0000462">
    <property type="term" value="P:maturation of SSU-rRNA from tricistronic rRNA transcript (SSU-rRNA, 5.8S rRNA, LSU-rRNA)"/>
    <property type="evidence" value="ECO:0007669"/>
    <property type="project" value="TreeGrafter"/>
</dbReference>
<dbReference type="SMART" id="SM01033">
    <property type="entry name" value="BING4CT"/>
    <property type="match status" value="1"/>
</dbReference>
<feature type="region of interest" description="Disordered" evidence="8">
    <location>
        <begin position="1"/>
        <end position="38"/>
    </location>
</feature>
<keyword evidence="2" id="KW-0698">rRNA processing</keyword>
<dbReference type="InterPro" id="IPR019775">
    <property type="entry name" value="WD40_repeat_CS"/>
</dbReference>
<dbReference type="Pfam" id="PF00400">
    <property type="entry name" value="WD40"/>
    <property type="match status" value="1"/>
</dbReference>
<dbReference type="AlphaFoldDB" id="A0A1B6LD25"/>
<dbReference type="PROSITE" id="PS50294">
    <property type="entry name" value="WD_REPEATS_REGION"/>
    <property type="match status" value="1"/>
</dbReference>
<dbReference type="PANTHER" id="PTHR14085">
    <property type="entry name" value="WD-REPEAT PROTEIN BING4"/>
    <property type="match status" value="1"/>
</dbReference>
<evidence type="ECO:0000256" key="8">
    <source>
        <dbReference type="SAM" id="MobiDB-lite"/>
    </source>
</evidence>
<name>A0A1B6LD25_9HEMI</name>
<dbReference type="InterPro" id="IPR015943">
    <property type="entry name" value="WD40/YVTN_repeat-like_dom_sf"/>
</dbReference>
<dbReference type="FunFam" id="2.130.10.10:FF:000378">
    <property type="entry name" value="U3 small nucleolar RNA-associated protein 7"/>
    <property type="match status" value="1"/>
</dbReference>
<sequence length="616" mass="70378">MAKSKKIDSKFNKVQGGKKRLKATKHMHPEFKHNEEGKNELKTKQNTLEKNLQHLKQAVKTANSAPTKNVKCFIPQSSQNLNKNAQTNLSKRDISKRLQKERLPVPEHLLNKFSRGDSLKGTGIKTNLQKIKLLKNEKNLSWATEQSARTTILLTENSGFIEPDENEVTRQYTQEQISQNVDITSAAKKFELKLEFGPYRMNYSKNGRFLLLGGRRGHVAALDWVTKKLMCETNVMEEVFDVQWLHQETMFAVAQKDWVYMYDNQGVELHCIKALNKVIHMEFLPYHFLLSTGNQDGFLGWLDTSIGKMVSHFNSKQGRLKVMTQNPSNAIICLGHSNGTVTMWSPTVRDPLVKMLCHKQPISCLAVNNTGQYMVTGSVDRSIKVWDVRRMSGPLQDYRMYSVLSNIAFSQRNLIATSSGNIVEIYNDFCTEGERVKRPYLRQKLYKAVENLQFCPYEDVLGVGTYNGFTSLLVPGSGEPNFDAFEANPFQSKSQRREAEVKALLEKIQPEMITLDPTTITEVDIPSLKDKLEAKKSLLFVKPPKIDFTPRKKAKRQGKSVQMAKTKKIMKEKQKREFISAMKAATIDKEEDTSNDTPKNVLDRFKPNPKKKMSKK</sequence>
<dbReference type="GO" id="GO:0032040">
    <property type="term" value="C:small-subunit processome"/>
    <property type="evidence" value="ECO:0007669"/>
    <property type="project" value="TreeGrafter"/>
</dbReference>
<dbReference type="PROSITE" id="PS50082">
    <property type="entry name" value="WD_REPEATS_2"/>
    <property type="match status" value="1"/>
</dbReference>
<evidence type="ECO:0000256" key="3">
    <source>
        <dbReference type="ARBA" id="ARBA00022574"/>
    </source>
</evidence>
<feature type="coiled-coil region" evidence="7">
    <location>
        <begin position="38"/>
        <end position="65"/>
    </location>
</feature>
<evidence type="ECO:0000313" key="10">
    <source>
        <dbReference type="EMBL" id="JAT21530.1"/>
    </source>
</evidence>
<dbReference type="SMART" id="SM00320">
    <property type="entry name" value="WD40"/>
    <property type="match status" value="5"/>
</dbReference>
<feature type="repeat" description="WD" evidence="6">
    <location>
        <begin position="355"/>
        <end position="389"/>
    </location>
</feature>
<dbReference type="Pfam" id="PF08149">
    <property type="entry name" value="BING4CT"/>
    <property type="match status" value="1"/>
</dbReference>
<feature type="compositionally biased region" description="Basic residues" evidence="8">
    <location>
        <begin position="607"/>
        <end position="616"/>
    </location>
</feature>
<evidence type="ECO:0000256" key="4">
    <source>
        <dbReference type="ARBA" id="ARBA00022737"/>
    </source>
</evidence>
<keyword evidence="7" id="KW-0175">Coiled coil</keyword>
<feature type="region of interest" description="Disordered" evidence="8">
    <location>
        <begin position="584"/>
        <end position="616"/>
    </location>
</feature>
<dbReference type="InterPro" id="IPR012952">
    <property type="entry name" value="BING4_C_dom"/>
</dbReference>
<evidence type="ECO:0000256" key="1">
    <source>
        <dbReference type="ARBA" id="ARBA00004604"/>
    </source>
</evidence>
<keyword evidence="4" id="KW-0677">Repeat</keyword>
<organism evidence="10">
    <name type="scientific">Graphocephala atropunctata</name>
    <dbReference type="NCBI Taxonomy" id="36148"/>
    <lineage>
        <taxon>Eukaryota</taxon>
        <taxon>Metazoa</taxon>
        <taxon>Ecdysozoa</taxon>
        <taxon>Arthropoda</taxon>
        <taxon>Hexapoda</taxon>
        <taxon>Insecta</taxon>
        <taxon>Pterygota</taxon>
        <taxon>Neoptera</taxon>
        <taxon>Paraneoptera</taxon>
        <taxon>Hemiptera</taxon>
        <taxon>Auchenorrhyncha</taxon>
        <taxon>Membracoidea</taxon>
        <taxon>Cicadellidae</taxon>
        <taxon>Cicadellinae</taxon>
        <taxon>Cicadellini</taxon>
        <taxon>Graphocephala</taxon>
    </lineage>
</organism>
<evidence type="ECO:0000256" key="6">
    <source>
        <dbReference type="PROSITE-ProRule" id="PRU00221"/>
    </source>
</evidence>
<dbReference type="EMBL" id="GEBQ01018447">
    <property type="protein sequence ID" value="JAT21530.1"/>
    <property type="molecule type" value="Transcribed_RNA"/>
</dbReference>
<reference evidence="10" key="1">
    <citation type="submission" date="2015-11" db="EMBL/GenBank/DDBJ databases">
        <title>De novo transcriptome assembly of four potential Pierce s Disease insect vectors from Arizona vineyards.</title>
        <authorList>
            <person name="Tassone E.E."/>
        </authorList>
    </citation>
    <scope>NUCLEOTIDE SEQUENCE</scope>
</reference>
<gene>
    <name evidence="10" type="ORF">g.16760</name>
</gene>
<evidence type="ECO:0000259" key="9">
    <source>
        <dbReference type="SMART" id="SM01033"/>
    </source>
</evidence>
<dbReference type="Gene3D" id="2.130.10.10">
    <property type="entry name" value="YVTN repeat-like/Quinoprotein amine dehydrogenase"/>
    <property type="match status" value="1"/>
</dbReference>
<protein>
    <recommendedName>
        <fullName evidence="9">BING4 C-terminal domain-containing protein</fullName>
    </recommendedName>
</protein>
<dbReference type="SUPFAM" id="SSF50978">
    <property type="entry name" value="WD40 repeat-like"/>
    <property type="match status" value="1"/>
</dbReference>
<evidence type="ECO:0000256" key="5">
    <source>
        <dbReference type="ARBA" id="ARBA00023242"/>
    </source>
</evidence>
<dbReference type="InterPro" id="IPR036322">
    <property type="entry name" value="WD40_repeat_dom_sf"/>
</dbReference>
<accession>A0A1B6LD25</accession>
<keyword evidence="3 6" id="KW-0853">WD repeat</keyword>
<feature type="compositionally biased region" description="Basic and acidic residues" evidence="8">
    <location>
        <begin position="27"/>
        <end position="38"/>
    </location>
</feature>